<reference evidence="4 5" key="1">
    <citation type="submission" date="2022-01" db="EMBL/GenBank/DDBJ databases">
        <title>Nocardioides sp. nov., an actinomycete isolated from mining soil.</title>
        <authorList>
            <person name="Liu L."/>
        </authorList>
    </citation>
    <scope>NUCLEOTIDE SEQUENCE [LARGE SCALE GENOMIC DNA]</scope>
    <source>
        <strain evidence="4 5">KLBMP 9356</strain>
    </source>
</reference>
<dbReference type="CDD" id="cd04301">
    <property type="entry name" value="NAT_SF"/>
    <property type="match status" value="1"/>
</dbReference>
<keyword evidence="1" id="KW-0808">Transferase</keyword>
<dbReference type="InterPro" id="IPR050832">
    <property type="entry name" value="Bact_Acetyltransf"/>
</dbReference>
<dbReference type="Gene3D" id="3.40.630.30">
    <property type="match status" value="1"/>
</dbReference>
<evidence type="ECO:0000259" key="3">
    <source>
        <dbReference type="PROSITE" id="PS51186"/>
    </source>
</evidence>
<dbReference type="EMBL" id="JAKJHZ010000003">
    <property type="protein sequence ID" value="MCF6376308.1"/>
    <property type="molecule type" value="Genomic_DNA"/>
</dbReference>
<sequence length="181" mass="19956">MSPYPDIRRHTTHDGGRTMDTDLRIERVAITHPDAMLLVEAVQGEYVVRYGGRDESPIDPADFEDPRGQFFVGYLGEEPVATGAWRRSSVEALGTSRTAEIKRMYVVPAAQRRGHARRMLAHLETTAAAAGLEALVLETGLKQPEAIALYLACGYEPVPAFGYYAGAPLSRTFGRRLELHA</sequence>
<comment type="caution">
    <text evidence="4">The sequence shown here is derived from an EMBL/GenBank/DDBJ whole genome shotgun (WGS) entry which is preliminary data.</text>
</comment>
<evidence type="ECO:0000313" key="4">
    <source>
        <dbReference type="EMBL" id="MCF6376308.1"/>
    </source>
</evidence>
<evidence type="ECO:0000256" key="2">
    <source>
        <dbReference type="ARBA" id="ARBA00023315"/>
    </source>
</evidence>
<dbReference type="PROSITE" id="PS51186">
    <property type="entry name" value="GNAT"/>
    <property type="match status" value="1"/>
</dbReference>
<dbReference type="PANTHER" id="PTHR43877:SF2">
    <property type="entry name" value="AMINOALKYLPHOSPHONATE N-ACETYLTRANSFERASE-RELATED"/>
    <property type="match status" value="1"/>
</dbReference>
<evidence type="ECO:0000313" key="5">
    <source>
        <dbReference type="Proteomes" id="UP001201161"/>
    </source>
</evidence>
<keyword evidence="2" id="KW-0012">Acyltransferase</keyword>
<gene>
    <name evidence="4" type="ORF">L2K70_01680</name>
</gene>
<dbReference type="PANTHER" id="PTHR43877">
    <property type="entry name" value="AMINOALKYLPHOSPHONATE N-ACETYLTRANSFERASE-RELATED-RELATED"/>
    <property type="match status" value="1"/>
</dbReference>
<name>A0ABS9H862_9ACTN</name>
<accession>A0ABS9H862</accession>
<feature type="domain" description="N-acetyltransferase" evidence="3">
    <location>
        <begin position="25"/>
        <end position="174"/>
    </location>
</feature>
<dbReference type="SUPFAM" id="SSF55729">
    <property type="entry name" value="Acyl-CoA N-acyltransferases (Nat)"/>
    <property type="match status" value="1"/>
</dbReference>
<organism evidence="4 5">
    <name type="scientific">Nocardioides potassii</name>
    <dbReference type="NCBI Taxonomy" id="2911371"/>
    <lineage>
        <taxon>Bacteria</taxon>
        <taxon>Bacillati</taxon>
        <taxon>Actinomycetota</taxon>
        <taxon>Actinomycetes</taxon>
        <taxon>Propionibacteriales</taxon>
        <taxon>Nocardioidaceae</taxon>
        <taxon>Nocardioides</taxon>
    </lineage>
</organism>
<dbReference type="Pfam" id="PF00583">
    <property type="entry name" value="Acetyltransf_1"/>
    <property type="match status" value="1"/>
</dbReference>
<dbReference type="RefSeq" id="WP_236398075.1">
    <property type="nucleotide sequence ID" value="NZ_JAKJHZ010000003.1"/>
</dbReference>
<evidence type="ECO:0000256" key="1">
    <source>
        <dbReference type="ARBA" id="ARBA00022679"/>
    </source>
</evidence>
<proteinExistence type="predicted"/>
<dbReference type="InterPro" id="IPR000182">
    <property type="entry name" value="GNAT_dom"/>
</dbReference>
<dbReference type="Proteomes" id="UP001201161">
    <property type="component" value="Unassembled WGS sequence"/>
</dbReference>
<keyword evidence="5" id="KW-1185">Reference proteome</keyword>
<protein>
    <submittedName>
        <fullName evidence="4">GNAT family N-acetyltransferase</fullName>
    </submittedName>
</protein>
<dbReference type="InterPro" id="IPR016181">
    <property type="entry name" value="Acyl_CoA_acyltransferase"/>
</dbReference>